<evidence type="ECO:0000256" key="5">
    <source>
        <dbReference type="ARBA" id="ARBA00022777"/>
    </source>
</evidence>
<dbReference type="InterPro" id="IPR005467">
    <property type="entry name" value="His_kinase_dom"/>
</dbReference>
<dbReference type="GO" id="GO:0005886">
    <property type="term" value="C:plasma membrane"/>
    <property type="evidence" value="ECO:0007669"/>
    <property type="project" value="TreeGrafter"/>
</dbReference>
<dbReference type="InterPro" id="IPR013783">
    <property type="entry name" value="Ig-like_fold"/>
</dbReference>
<evidence type="ECO:0000256" key="2">
    <source>
        <dbReference type="ARBA" id="ARBA00012438"/>
    </source>
</evidence>
<dbReference type="Pfam" id="PF02518">
    <property type="entry name" value="HATPase_c"/>
    <property type="match status" value="1"/>
</dbReference>
<dbReference type="InterPro" id="IPR035965">
    <property type="entry name" value="PAS-like_dom_sf"/>
</dbReference>
<dbReference type="NCBIfam" id="TIGR00229">
    <property type="entry name" value="sensory_box"/>
    <property type="match status" value="1"/>
</dbReference>
<dbReference type="Gene3D" id="3.30.450.20">
    <property type="entry name" value="PAS domain"/>
    <property type="match status" value="1"/>
</dbReference>
<dbReference type="InterPro" id="IPR000014">
    <property type="entry name" value="PAS"/>
</dbReference>
<dbReference type="InterPro" id="IPR003661">
    <property type="entry name" value="HisK_dim/P_dom"/>
</dbReference>
<reference evidence="8 9" key="1">
    <citation type="submission" date="2019-03" db="EMBL/GenBank/DDBJ databases">
        <title>Genomic Encyclopedia of Type Strains, Phase III (KMG-III): the genomes of soil and plant-associated and newly described type strains.</title>
        <authorList>
            <person name="Whitman W."/>
        </authorList>
    </citation>
    <scope>NUCLEOTIDE SEQUENCE [LARGE SCALE GENOMIC DNA]</scope>
    <source>
        <strain evidence="8 9">CECT 8446</strain>
    </source>
</reference>
<dbReference type="SMART" id="SM00387">
    <property type="entry name" value="HATPase_c"/>
    <property type="match status" value="1"/>
</dbReference>
<dbReference type="PROSITE" id="PS50109">
    <property type="entry name" value="HIS_KIN"/>
    <property type="match status" value="1"/>
</dbReference>
<dbReference type="Pfam" id="PF13426">
    <property type="entry name" value="PAS_9"/>
    <property type="match status" value="1"/>
</dbReference>
<comment type="catalytic activity">
    <reaction evidence="1">
        <text>ATP + protein L-histidine = ADP + protein N-phospho-L-histidine.</text>
        <dbReference type="EC" id="2.7.13.3"/>
    </reaction>
</comment>
<feature type="domain" description="Histidine kinase" evidence="7">
    <location>
        <begin position="926"/>
        <end position="1142"/>
    </location>
</feature>
<dbReference type="EC" id="2.7.13.3" evidence="2"/>
<evidence type="ECO:0000313" key="9">
    <source>
        <dbReference type="Proteomes" id="UP000294535"/>
    </source>
</evidence>
<keyword evidence="4" id="KW-0808">Transferase</keyword>
<name>A0A4R6T5V1_9BACT</name>
<dbReference type="Proteomes" id="UP000294535">
    <property type="component" value="Unassembled WGS sequence"/>
</dbReference>
<dbReference type="SMART" id="SM00388">
    <property type="entry name" value="HisKA"/>
    <property type="match status" value="1"/>
</dbReference>
<dbReference type="PANTHER" id="PTHR43047">
    <property type="entry name" value="TWO-COMPONENT HISTIDINE PROTEIN KINASE"/>
    <property type="match status" value="1"/>
</dbReference>
<dbReference type="InterPro" id="IPR003594">
    <property type="entry name" value="HATPase_dom"/>
</dbReference>
<dbReference type="InterPro" id="IPR036097">
    <property type="entry name" value="HisK_dim/P_sf"/>
</dbReference>
<dbReference type="Gene3D" id="2.130.10.10">
    <property type="entry name" value="YVTN repeat-like/Quinoprotein amine dehydrogenase"/>
    <property type="match status" value="3"/>
</dbReference>
<keyword evidence="9" id="KW-1185">Reference proteome</keyword>
<dbReference type="Gene3D" id="3.30.565.10">
    <property type="entry name" value="Histidine kinase-like ATPase, C-terminal domain"/>
    <property type="match status" value="1"/>
</dbReference>
<organism evidence="8 9">
    <name type="scientific">Algoriphagus boseongensis</name>
    <dbReference type="NCBI Taxonomy" id="1442587"/>
    <lineage>
        <taxon>Bacteria</taxon>
        <taxon>Pseudomonadati</taxon>
        <taxon>Bacteroidota</taxon>
        <taxon>Cytophagia</taxon>
        <taxon>Cytophagales</taxon>
        <taxon>Cyclobacteriaceae</taxon>
        <taxon>Algoriphagus</taxon>
    </lineage>
</organism>
<dbReference type="SUPFAM" id="SSF55874">
    <property type="entry name" value="ATPase domain of HSP90 chaperone/DNA topoisomerase II/histidine kinase"/>
    <property type="match status" value="1"/>
</dbReference>
<dbReference type="InterPro" id="IPR036890">
    <property type="entry name" value="HATPase_C_sf"/>
</dbReference>
<evidence type="ECO:0000313" key="8">
    <source>
        <dbReference type="EMBL" id="TDQ15136.1"/>
    </source>
</evidence>
<dbReference type="EMBL" id="SNYF01000008">
    <property type="protein sequence ID" value="TDQ15136.1"/>
    <property type="molecule type" value="Genomic_DNA"/>
</dbReference>
<dbReference type="Gene3D" id="1.10.287.130">
    <property type="match status" value="1"/>
</dbReference>
<dbReference type="CDD" id="cd00130">
    <property type="entry name" value="PAS"/>
    <property type="match status" value="1"/>
</dbReference>
<dbReference type="Pfam" id="PF00512">
    <property type="entry name" value="HisKA"/>
    <property type="match status" value="1"/>
</dbReference>
<dbReference type="InterPro" id="IPR015943">
    <property type="entry name" value="WD40/YVTN_repeat-like_dom_sf"/>
</dbReference>
<dbReference type="AlphaFoldDB" id="A0A4R6T5V1"/>
<dbReference type="InterPro" id="IPR004358">
    <property type="entry name" value="Sig_transdc_His_kin-like_C"/>
</dbReference>
<keyword evidence="6" id="KW-1133">Transmembrane helix</keyword>
<evidence type="ECO:0000256" key="6">
    <source>
        <dbReference type="SAM" id="Phobius"/>
    </source>
</evidence>
<evidence type="ECO:0000256" key="3">
    <source>
        <dbReference type="ARBA" id="ARBA00022553"/>
    </source>
</evidence>
<dbReference type="CDD" id="cd00082">
    <property type="entry name" value="HisKA"/>
    <property type="match status" value="1"/>
</dbReference>
<evidence type="ECO:0000256" key="1">
    <source>
        <dbReference type="ARBA" id="ARBA00000085"/>
    </source>
</evidence>
<dbReference type="SUPFAM" id="SSF47384">
    <property type="entry name" value="Homodimeric domain of signal transducing histidine kinase"/>
    <property type="match status" value="1"/>
</dbReference>
<evidence type="ECO:0000256" key="4">
    <source>
        <dbReference type="ARBA" id="ARBA00022679"/>
    </source>
</evidence>
<dbReference type="PRINTS" id="PR00344">
    <property type="entry name" value="BCTRLSENSOR"/>
</dbReference>
<keyword evidence="6" id="KW-0472">Membrane</keyword>
<keyword evidence="6" id="KW-0812">Transmembrane</keyword>
<feature type="transmembrane region" description="Helical" evidence="6">
    <location>
        <begin position="733"/>
        <end position="758"/>
    </location>
</feature>
<gene>
    <name evidence="8" type="ORF">DFQ04_3022</name>
</gene>
<evidence type="ECO:0000259" key="7">
    <source>
        <dbReference type="PROSITE" id="PS50109"/>
    </source>
</evidence>
<sequence>MLILFGLIDSSQELLAQTFKFNTSPKGVRLPVQNVLQIEQDSLGQMWFSTTRGVVYSDGIQTYELPDTLLRKFVYRISILKDEDGVLWLYNGSGVPVLFEGAAEGWKEFPFEENLKSNFSNKILFHSIRKKEDKLFFLDNGNQLLFWRNGEKSVNTISRDVSKTGLLLSVIDLEGRILLNFQKGAYILENNFLKEYQFRGVPLPSPPLLVKKSPTGEYYFLGDDYLAKGPEAEFPVEIVDQDFSTFDISISPYFSLDFSGNYVFYHFNSHFRRYKPGSSRPLVVDLTNIFRATSIQTLFVDREDILWVGSSRGLASNNSQIFQNYGGESTGFLGEEVTAIIELGVNSFLFGFNNGIQIFERRGIQTVYEDKNPLGNPNQRIINFSKSEKGDIIFSANWGGVGMYFPQSSQVKFIKPRENFNISSVQFDGDSVLVTSQERVFHTSFASLKKGDFGKELTPSILEKLSGGKSFFRKTARLKNGKIIVLRASKLENQYPIIETPEYVLAEGYDFLEMPDGSILLGTEYGLKIYKEGYVGYYVYIGKTVTNPVYTLFLEDNGCVWAGSDNGIFVLGKGKFHHFNETNGLVGDEVNRGALIKSSSGRVLIGTQKGLSIYLSDENFYAKGSPEIYLKNISIGNKALNTNGISKFSAEENSVKVEFTAPAFNESKELWVHYRLIQEDSTDWEILKDPRTNELFFANLPAGEYQFEIKASYNGEEFSKTLKSSKFQILRPFYLRTWFLILAVLFLVGIGILINLIFRQIQNLGLLRTEVDQKSRDKLLAEQQFKNVWNSSQDGMILILNGKSILTVNPAFAQIMRKTIEDLENRAIEELFDPKFSLDKYLDIIHSKVKQEPGKGFSSEMMIQWKSRTLEMEVFAVLLEKDFTGKELVLCVFKDITAQKLAEKNLKEAKDKAEEANRFKTSLLSNISHEIRTPLNGIIGGAEHIMMVRKNDHELQDLLDIILQSGERLLETINSLLELAKIEANKMPVVYTLTKINQFICDISKQHIKSAERKGLKIKVECVGDEKESKIDRRFIEIILNNLLGNAIKYTESGEILFKTSYRSNSLVLDVTDTGIGMTKEFQDKMFDPFEQESTGNERLFDGSGLGLNITKNLVQLLGGKIQIWSQKNLGTRVEVEIPLPEA</sequence>
<keyword evidence="3" id="KW-0597">Phosphoprotein</keyword>
<dbReference type="SUPFAM" id="SSF55785">
    <property type="entry name" value="PYP-like sensor domain (PAS domain)"/>
    <property type="match status" value="1"/>
</dbReference>
<dbReference type="Gene3D" id="2.60.40.10">
    <property type="entry name" value="Immunoglobulins"/>
    <property type="match status" value="1"/>
</dbReference>
<dbReference type="GO" id="GO:0000155">
    <property type="term" value="F:phosphorelay sensor kinase activity"/>
    <property type="evidence" value="ECO:0007669"/>
    <property type="project" value="InterPro"/>
</dbReference>
<keyword evidence="5" id="KW-0418">Kinase</keyword>
<accession>A0A4R6T5V1</accession>
<dbReference type="GO" id="GO:0009927">
    <property type="term" value="F:histidine phosphotransfer kinase activity"/>
    <property type="evidence" value="ECO:0007669"/>
    <property type="project" value="TreeGrafter"/>
</dbReference>
<proteinExistence type="predicted"/>
<comment type="caution">
    <text evidence="8">The sequence shown here is derived from an EMBL/GenBank/DDBJ whole genome shotgun (WGS) entry which is preliminary data.</text>
</comment>
<dbReference type="PANTHER" id="PTHR43047:SF72">
    <property type="entry name" value="OSMOSENSING HISTIDINE PROTEIN KINASE SLN1"/>
    <property type="match status" value="1"/>
</dbReference>
<protein>
    <recommendedName>
        <fullName evidence="2">histidine kinase</fullName>
        <ecNumber evidence="2">2.7.13.3</ecNumber>
    </recommendedName>
</protein>